<gene>
    <name evidence="2" type="ORF">Nepgr_004675</name>
</gene>
<proteinExistence type="predicted"/>
<evidence type="ECO:0000256" key="1">
    <source>
        <dbReference type="SAM" id="MobiDB-lite"/>
    </source>
</evidence>
<comment type="caution">
    <text evidence="2">The sequence shown here is derived from an EMBL/GenBank/DDBJ whole genome shotgun (WGS) entry which is preliminary data.</text>
</comment>
<dbReference type="AlphaFoldDB" id="A0AAD3XFN1"/>
<organism evidence="2 3">
    <name type="scientific">Nepenthes gracilis</name>
    <name type="common">Slender pitcher plant</name>
    <dbReference type="NCBI Taxonomy" id="150966"/>
    <lineage>
        <taxon>Eukaryota</taxon>
        <taxon>Viridiplantae</taxon>
        <taxon>Streptophyta</taxon>
        <taxon>Embryophyta</taxon>
        <taxon>Tracheophyta</taxon>
        <taxon>Spermatophyta</taxon>
        <taxon>Magnoliopsida</taxon>
        <taxon>eudicotyledons</taxon>
        <taxon>Gunneridae</taxon>
        <taxon>Pentapetalae</taxon>
        <taxon>Caryophyllales</taxon>
        <taxon>Nepenthaceae</taxon>
        <taxon>Nepenthes</taxon>
    </lineage>
</organism>
<dbReference type="Proteomes" id="UP001279734">
    <property type="component" value="Unassembled WGS sequence"/>
</dbReference>
<evidence type="ECO:0000313" key="3">
    <source>
        <dbReference type="Proteomes" id="UP001279734"/>
    </source>
</evidence>
<dbReference type="EMBL" id="BSYO01000004">
    <property type="protein sequence ID" value="GMH02836.1"/>
    <property type="molecule type" value="Genomic_DNA"/>
</dbReference>
<reference evidence="2" key="1">
    <citation type="submission" date="2023-05" db="EMBL/GenBank/DDBJ databases">
        <title>Nepenthes gracilis genome sequencing.</title>
        <authorList>
            <person name="Fukushima K."/>
        </authorList>
    </citation>
    <scope>NUCLEOTIDE SEQUENCE</scope>
    <source>
        <strain evidence="2">SING2019-196</strain>
    </source>
</reference>
<evidence type="ECO:0000313" key="2">
    <source>
        <dbReference type="EMBL" id="GMH02836.1"/>
    </source>
</evidence>
<keyword evidence="3" id="KW-1185">Reference proteome</keyword>
<sequence length="80" mass="9266">MTIARTWTRMSSGKDGTEAKHRKTRRFISQRPRAFCMHEAGDEEEDEDHGCFSELLICVERSYSLKRATYRGGHSMLISI</sequence>
<name>A0AAD3XFN1_NEPGR</name>
<accession>A0AAD3XFN1</accession>
<protein>
    <submittedName>
        <fullName evidence="2">Uncharacterized protein</fullName>
    </submittedName>
</protein>
<feature type="region of interest" description="Disordered" evidence="1">
    <location>
        <begin position="1"/>
        <end position="25"/>
    </location>
</feature>